<keyword evidence="11" id="KW-1185">Reference proteome</keyword>
<accession>A0AAW1TZ26</accession>
<proteinExistence type="predicted"/>
<keyword evidence="6" id="KW-0223">Dioxygenase</keyword>
<evidence type="ECO:0000256" key="2">
    <source>
        <dbReference type="ARBA" id="ARBA00001962"/>
    </source>
</evidence>
<evidence type="ECO:0000256" key="4">
    <source>
        <dbReference type="ARBA" id="ARBA00022723"/>
    </source>
</evidence>
<evidence type="ECO:0000313" key="11">
    <source>
        <dbReference type="Proteomes" id="UP001431783"/>
    </source>
</evidence>
<evidence type="ECO:0000256" key="7">
    <source>
        <dbReference type="ARBA" id="ARBA00023002"/>
    </source>
</evidence>
<keyword evidence="8" id="KW-0408">Iron</keyword>
<dbReference type="GO" id="GO:0031418">
    <property type="term" value="F:L-ascorbic acid binding"/>
    <property type="evidence" value="ECO:0007669"/>
    <property type="project" value="InterPro"/>
</dbReference>
<dbReference type="Proteomes" id="UP001431783">
    <property type="component" value="Unassembled WGS sequence"/>
</dbReference>
<name>A0AAW1TZ26_9CUCU</name>
<sequence>MGFGDGKQFRGNQNYAVFDTEVLLSINIQIRRRGKQNSKLEIVKSGPDLKGANRFVAEGLLWKNQCRSLVDIIKKFSIVGDGYDTGSPHTKMETFEGMSLERAILLTYYGLLKIKYLKMIVQVSEDAKQSITRYFRVEKPLYFTYTHLVCRSALKGISKNRTDLSHEIHADNCNIYPDGICEKQPPSYIWRDYSAIIYLNNDFDGGEFFFSSNTQPESIETIVQPACGRMVGFSSGSENLHGVNAVRKGSRCALALWFTFDEIYREKVRDWVYDFLDEG</sequence>
<dbReference type="Pfam" id="PF13640">
    <property type="entry name" value="2OG-FeII_Oxy_3"/>
    <property type="match status" value="1"/>
</dbReference>
<dbReference type="InterPro" id="IPR005123">
    <property type="entry name" value="Oxoglu/Fe-dep_dioxygenase_dom"/>
</dbReference>
<evidence type="ECO:0000313" key="10">
    <source>
        <dbReference type="EMBL" id="KAK9872971.1"/>
    </source>
</evidence>
<dbReference type="PROSITE" id="PS51471">
    <property type="entry name" value="FE2OG_OXY"/>
    <property type="match status" value="1"/>
</dbReference>
<dbReference type="InterPro" id="IPR039575">
    <property type="entry name" value="P3H"/>
</dbReference>
<comment type="cofactor">
    <cofactor evidence="2">
        <name>Fe cation</name>
        <dbReference type="ChEBI" id="CHEBI:24875"/>
    </cofactor>
</comment>
<reference evidence="10 11" key="1">
    <citation type="submission" date="2023-03" db="EMBL/GenBank/DDBJ databases">
        <title>Genome insight into feeding habits of ladybird beetles.</title>
        <authorList>
            <person name="Li H.-S."/>
            <person name="Huang Y.-H."/>
            <person name="Pang H."/>
        </authorList>
    </citation>
    <scope>NUCLEOTIDE SEQUENCE [LARGE SCALE GENOMIC DNA]</scope>
    <source>
        <strain evidence="10">SYSU_2023b</strain>
        <tissue evidence="10">Whole body</tissue>
    </source>
</reference>
<dbReference type="EC" id="1.14.11.7" evidence="3"/>
<dbReference type="SMART" id="SM00702">
    <property type="entry name" value="P4Hc"/>
    <property type="match status" value="1"/>
</dbReference>
<evidence type="ECO:0000256" key="8">
    <source>
        <dbReference type="ARBA" id="ARBA00023004"/>
    </source>
</evidence>
<organism evidence="10 11">
    <name type="scientific">Henosepilachna vigintioctopunctata</name>
    <dbReference type="NCBI Taxonomy" id="420089"/>
    <lineage>
        <taxon>Eukaryota</taxon>
        <taxon>Metazoa</taxon>
        <taxon>Ecdysozoa</taxon>
        <taxon>Arthropoda</taxon>
        <taxon>Hexapoda</taxon>
        <taxon>Insecta</taxon>
        <taxon>Pterygota</taxon>
        <taxon>Neoptera</taxon>
        <taxon>Endopterygota</taxon>
        <taxon>Coleoptera</taxon>
        <taxon>Polyphaga</taxon>
        <taxon>Cucujiformia</taxon>
        <taxon>Coccinelloidea</taxon>
        <taxon>Coccinellidae</taxon>
        <taxon>Epilachninae</taxon>
        <taxon>Epilachnini</taxon>
        <taxon>Henosepilachna</taxon>
    </lineage>
</organism>
<dbReference type="GO" id="GO:0005506">
    <property type="term" value="F:iron ion binding"/>
    <property type="evidence" value="ECO:0007669"/>
    <property type="project" value="InterPro"/>
</dbReference>
<feature type="domain" description="Fe2OG dioxygenase" evidence="9">
    <location>
        <begin position="146"/>
        <end position="260"/>
    </location>
</feature>
<dbReference type="InterPro" id="IPR044862">
    <property type="entry name" value="Pro_4_hyd_alph_FE2OG_OXY"/>
</dbReference>
<comment type="caution">
    <text evidence="10">The sequence shown here is derived from an EMBL/GenBank/DDBJ whole genome shotgun (WGS) entry which is preliminary data.</text>
</comment>
<dbReference type="Gene3D" id="2.60.120.620">
    <property type="entry name" value="q2cbj1_9rhob like domain"/>
    <property type="match status" value="1"/>
</dbReference>
<gene>
    <name evidence="10" type="ORF">WA026_020319</name>
</gene>
<protein>
    <recommendedName>
        <fullName evidence="3">procollagen-proline 3-dioxygenase</fullName>
        <ecNumber evidence="3">1.14.11.7</ecNumber>
    </recommendedName>
</protein>
<dbReference type="GO" id="GO:0019797">
    <property type="term" value="F:procollagen-proline 3-dioxygenase activity"/>
    <property type="evidence" value="ECO:0007669"/>
    <property type="project" value="UniProtKB-EC"/>
</dbReference>
<comment type="cofactor">
    <cofactor evidence="1">
        <name>L-ascorbate</name>
        <dbReference type="ChEBI" id="CHEBI:38290"/>
    </cofactor>
</comment>
<dbReference type="GO" id="GO:0032963">
    <property type="term" value="P:collagen metabolic process"/>
    <property type="evidence" value="ECO:0007669"/>
    <property type="project" value="InterPro"/>
</dbReference>
<dbReference type="EMBL" id="JARQZJ010000014">
    <property type="protein sequence ID" value="KAK9872971.1"/>
    <property type="molecule type" value="Genomic_DNA"/>
</dbReference>
<evidence type="ECO:0000259" key="9">
    <source>
        <dbReference type="PROSITE" id="PS51471"/>
    </source>
</evidence>
<dbReference type="PANTHER" id="PTHR14049">
    <property type="entry name" value="LEPRECAN 1"/>
    <property type="match status" value="1"/>
</dbReference>
<evidence type="ECO:0000256" key="5">
    <source>
        <dbReference type="ARBA" id="ARBA00022737"/>
    </source>
</evidence>
<dbReference type="AlphaFoldDB" id="A0AAW1TZ26"/>
<evidence type="ECO:0000256" key="6">
    <source>
        <dbReference type="ARBA" id="ARBA00022964"/>
    </source>
</evidence>
<dbReference type="InterPro" id="IPR006620">
    <property type="entry name" value="Pro_4_hyd_alph"/>
</dbReference>
<keyword evidence="7" id="KW-0560">Oxidoreductase</keyword>
<dbReference type="PANTHER" id="PTHR14049:SF9">
    <property type="entry name" value="PROCOLLAGEN-PROLINE 3-DIOXYGENASE"/>
    <property type="match status" value="1"/>
</dbReference>
<keyword evidence="4" id="KW-0479">Metal-binding</keyword>
<keyword evidence="5" id="KW-0677">Repeat</keyword>
<evidence type="ECO:0000256" key="1">
    <source>
        <dbReference type="ARBA" id="ARBA00001961"/>
    </source>
</evidence>
<evidence type="ECO:0000256" key="3">
    <source>
        <dbReference type="ARBA" id="ARBA00012262"/>
    </source>
</evidence>